<dbReference type="Proteomes" id="UP001556367">
    <property type="component" value="Unassembled WGS sequence"/>
</dbReference>
<gene>
    <name evidence="1" type="ORF">HGRIS_001058</name>
</gene>
<accession>A0ABR3JN49</accession>
<protein>
    <submittedName>
        <fullName evidence="1">Uncharacterized protein</fullName>
    </submittedName>
</protein>
<dbReference type="EMBL" id="JASNQZ010000005">
    <property type="protein sequence ID" value="KAL0957244.1"/>
    <property type="molecule type" value="Genomic_DNA"/>
</dbReference>
<evidence type="ECO:0000313" key="2">
    <source>
        <dbReference type="Proteomes" id="UP001556367"/>
    </source>
</evidence>
<name>A0ABR3JN49_9AGAR</name>
<reference evidence="2" key="1">
    <citation type="submission" date="2024-06" db="EMBL/GenBank/DDBJ databases">
        <title>Multi-omics analyses provide insights into the biosynthesis of the anticancer antibiotic pleurotin in Hohenbuehelia grisea.</title>
        <authorList>
            <person name="Weaver J.A."/>
            <person name="Alberti F."/>
        </authorList>
    </citation>
    <scope>NUCLEOTIDE SEQUENCE [LARGE SCALE GENOMIC DNA]</scope>
    <source>
        <strain evidence="2">T-177</strain>
    </source>
</reference>
<evidence type="ECO:0000313" key="1">
    <source>
        <dbReference type="EMBL" id="KAL0957244.1"/>
    </source>
</evidence>
<keyword evidence="2" id="KW-1185">Reference proteome</keyword>
<proteinExistence type="predicted"/>
<sequence length="67" mass="7605">MATTAVNTSSRMVDREGYSCTAVQLREHEDSPVLSYRTRTILEDTSSFGIRGIRLILRLPSKNKFVE</sequence>
<comment type="caution">
    <text evidence="1">The sequence shown here is derived from an EMBL/GenBank/DDBJ whole genome shotgun (WGS) entry which is preliminary data.</text>
</comment>
<organism evidence="1 2">
    <name type="scientific">Hohenbuehelia grisea</name>
    <dbReference type="NCBI Taxonomy" id="104357"/>
    <lineage>
        <taxon>Eukaryota</taxon>
        <taxon>Fungi</taxon>
        <taxon>Dikarya</taxon>
        <taxon>Basidiomycota</taxon>
        <taxon>Agaricomycotina</taxon>
        <taxon>Agaricomycetes</taxon>
        <taxon>Agaricomycetidae</taxon>
        <taxon>Agaricales</taxon>
        <taxon>Pleurotineae</taxon>
        <taxon>Pleurotaceae</taxon>
        <taxon>Hohenbuehelia</taxon>
    </lineage>
</organism>